<dbReference type="Proteomes" id="UP000051401">
    <property type="component" value="Unassembled WGS sequence"/>
</dbReference>
<name>A0A0T5P8I2_9RHOB</name>
<evidence type="ECO:0000313" key="4">
    <source>
        <dbReference type="Proteomes" id="UP000051401"/>
    </source>
</evidence>
<dbReference type="InterPro" id="IPR036527">
    <property type="entry name" value="SCP2_sterol-bd_dom_sf"/>
</dbReference>
<dbReference type="Proteomes" id="UP000325785">
    <property type="component" value="Chromosome"/>
</dbReference>
<dbReference type="InterPro" id="IPR003033">
    <property type="entry name" value="SCP2_sterol-bd_dom"/>
</dbReference>
<reference evidence="2 4" key="1">
    <citation type="submission" date="2015-04" db="EMBL/GenBank/DDBJ databases">
        <title>The draft genome sequence of Roseovarius indicus B108T.</title>
        <authorList>
            <person name="Li G."/>
            <person name="Lai Q."/>
            <person name="Shao Z."/>
            <person name="Yan P."/>
        </authorList>
    </citation>
    <scope>NUCLEOTIDE SEQUENCE [LARGE SCALE GENOMIC DNA]</scope>
    <source>
        <strain evidence="2 4">B108</strain>
    </source>
</reference>
<proteinExistence type="predicted"/>
<dbReference type="Pfam" id="PF02036">
    <property type="entry name" value="SCP2"/>
    <property type="match status" value="1"/>
</dbReference>
<sequence length="97" mass="10194">MTPLEDFAAAVSARAKGRIRGSVALDMPDLGRLYVDETGATESDRDADLTLTATSQVFRNIVEGSQNPTTAVMTGKLKVDGSPMRALKVGEILSAAP</sequence>
<dbReference type="AlphaFoldDB" id="A0A0T5P8I2"/>
<dbReference type="OrthoDB" id="9809312at2"/>
<evidence type="ECO:0000313" key="3">
    <source>
        <dbReference type="EMBL" id="QEW24571.1"/>
    </source>
</evidence>
<dbReference type="RefSeq" id="WP_057816326.1">
    <property type="nucleotide sequence ID" value="NZ_CAXRJZ010000023.1"/>
</dbReference>
<dbReference type="PATRIC" id="fig|540747.5.peg.5331"/>
<keyword evidence="4" id="KW-1185">Reference proteome</keyword>
<dbReference type="SUPFAM" id="SSF55718">
    <property type="entry name" value="SCP-like"/>
    <property type="match status" value="1"/>
</dbReference>
<dbReference type="STRING" id="540747.SAMN04488031_107142"/>
<reference evidence="3 5" key="2">
    <citation type="submission" date="2018-08" db="EMBL/GenBank/DDBJ databases">
        <title>Genetic Globetrotter - A new plasmid hitch-hiking vast phylogenetic and geographic distances.</title>
        <authorList>
            <person name="Vollmers J."/>
            <person name="Petersen J."/>
        </authorList>
    </citation>
    <scope>NUCLEOTIDE SEQUENCE [LARGE SCALE GENOMIC DNA]</scope>
    <source>
        <strain evidence="3 5">DSM 26383</strain>
    </source>
</reference>
<dbReference type="Gene3D" id="3.30.1050.10">
    <property type="entry name" value="SCP2 sterol-binding domain"/>
    <property type="match status" value="1"/>
</dbReference>
<feature type="domain" description="SCP2" evidence="1">
    <location>
        <begin position="34"/>
        <end position="93"/>
    </location>
</feature>
<dbReference type="KEGG" id="rid:RIdsm_00351"/>
<protein>
    <submittedName>
        <fullName evidence="3">Sterol carrier protein</fullName>
    </submittedName>
</protein>
<evidence type="ECO:0000259" key="1">
    <source>
        <dbReference type="Pfam" id="PF02036"/>
    </source>
</evidence>
<gene>
    <name evidence="3" type="ORF">RIdsm_00351</name>
    <name evidence="2" type="ORF">XM52_11765</name>
</gene>
<evidence type="ECO:0000313" key="5">
    <source>
        <dbReference type="Proteomes" id="UP000325785"/>
    </source>
</evidence>
<dbReference type="EMBL" id="CP031598">
    <property type="protein sequence ID" value="QEW24571.1"/>
    <property type="molecule type" value="Genomic_DNA"/>
</dbReference>
<organism evidence="2 4">
    <name type="scientific">Roseovarius indicus</name>
    <dbReference type="NCBI Taxonomy" id="540747"/>
    <lineage>
        <taxon>Bacteria</taxon>
        <taxon>Pseudomonadati</taxon>
        <taxon>Pseudomonadota</taxon>
        <taxon>Alphaproteobacteria</taxon>
        <taxon>Rhodobacterales</taxon>
        <taxon>Roseobacteraceae</taxon>
        <taxon>Roseovarius</taxon>
    </lineage>
</organism>
<dbReference type="EMBL" id="LAXI01000006">
    <property type="protein sequence ID" value="KRS17682.1"/>
    <property type="molecule type" value="Genomic_DNA"/>
</dbReference>
<accession>A0A0T5P8I2</accession>
<evidence type="ECO:0000313" key="2">
    <source>
        <dbReference type="EMBL" id="KRS17682.1"/>
    </source>
</evidence>